<dbReference type="GeneID" id="25566363"/>
<dbReference type="RefSeq" id="XP_013755949.1">
    <property type="nucleotide sequence ID" value="XM_013900495.1"/>
</dbReference>
<evidence type="ECO:0000313" key="2">
    <source>
        <dbReference type="Proteomes" id="UP000054408"/>
    </source>
</evidence>
<evidence type="ECO:0000313" key="1">
    <source>
        <dbReference type="EMBL" id="KNC51547.1"/>
    </source>
</evidence>
<dbReference type="OrthoDB" id="197906at2759"/>
<dbReference type="CDD" id="cd22959">
    <property type="entry name" value="DD_C11orf49"/>
    <property type="match status" value="1"/>
</dbReference>
<dbReference type="OMA" id="FITACAY"/>
<name>A0A0L0DGU3_THETB</name>
<protein>
    <submittedName>
        <fullName evidence="1">Uncharacterized protein</fullName>
    </submittedName>
</protein>
<sequence length="141" mass="15049">MGEYLAEHGIDVFLNDALTLAAEVLPEKPAAFLAAYFDAVDSGTHVLGRSMEFITACAYNAMSAGSAWREAYAGLDASMLLSGGDAFELTVRLFPDLPQEVVEAAMARSDREVEAGVTVASFAQLLAAELNSRVAHRLPPR</sequence>
<proteinExistence type="predicted"/>
<dbReference type="EMBL" id="GL349468">
    <property type="protein sequence ID" value="KNC51547.1"/>
    <property type="molecule type" value="Genomic_DNA"/>
</dbReference>
<gene>
    <name evidence="1" type="ORF">AMSG_07447</name>
</gene>
<reference evidence="1 2" key="1">
    <citation type="submission" date="2010-05" db="EMBL/GenBank/DDBJ databases">
        <title>The Genome Sequence of Thecamonas trahens ATCC 50062.</title>
        <authorList>
            <consortium name="The Broad Institute Genome Sequencing Platform"/>
            <person name="Russ C."/>
            <person name="Cuomo C."/>
            <person name="Shea T."/>
            <person name="Young S.K."/>
            <person name="Zeng Q."/>
            <person name="Koehrsen M."/>
            <person name="Haas B."/>
            <person name="Borodovsky M."/>
            <person name="Guigo R."/>
            <person name="Alvarado L."/>
            <person name="Berlin A."/>
            <person name="Bochicchio J."/>
            <person name="Borenstein D."/>
            <person name="Chapman S."/>
            <person name="Chen Z."/>
            <person name="Freedman E."/>
            <person name="Gellesch M."/>
            <person name="Goldberg J."/>
            <person name="Griggs A."/>
            <person name="Gujja S."/>
            <person name="Heilman E."/>
            <person name="Heiman D."/>
            <person name="Hepburn T."/>
            <person name="Howarth C."/>
            <person name="Jen D."/>
            <person name="Larson L."/>
            <person name="Mehta T."/>
            <person name="Park D."/>
            <person name="Pearson M."/>
            <person name="Roberts A."/>
            <person name="Saif S."/>
            <person name="Shenoy N."/>
            <person name="Sisk P."/>
            <person name="Stolte C."/>
            <person name="Sykes S."/>
            <person name="Thomson T."/>
            <person name="Walk T."/>
            <person name="White J."/>
            <person name="Yandava C."/>
            <person name="Burger G."/>
            <person name="Gray M.W."/>
            <person name="Holland P.W.H."/>
            <person name="King N."/>
            <person name="Lang F.B.F."/>
            <person name="Roger A.J."/>
            <person name="Ruiz-Trillo I."/>
            <person name="Lander E."/>
            <person name="Nusbaum C."/>
        </authorList>
    </citation>
    <scope>NUCLEOTIDE SEQUENCE [LARGE SCALE GENOMIC DNA]</scope>
    <source>
        <strain evidence="1 2">ATCC 50062</strain>
    </source>
</reference>
<dbReference type="AlphaFoldDB" id="A0A0L0DGU3"/>
<accession>A0A0L0DGU3</accession>
<organism evidence="1 2">
    <name type="scientific">Thecamonas trahens ATCC 50062</name>
    <dbReference type="NCBI Taxonomy" id="461836"/>
    <lineage>
        <taxon>Eukaryota</taxon>
        <taxon>Apusozoa</taxon>
        <taxon>Apusomonadida</taxon>
        <taxon>Apusomonadidae</taxon>
        <taxon>Thecamonas</taxon>
    </lineage>
</organism>
<dbReference type="Proteomes" id="UP000054408">
    <property type="component" value="Unassembled WGS sequence"/>
</dbReference>
<keyword evidence="2" id="KW-1185">Reference proteome</keyword>